<dbReference type="AlphaFoldDB" id="A0A7W4V7H0"/>
<comment type="caution">
    <text evidence="1">The sequence shown here is derived from an EMBL/GenBank/DDBJ whole genome shotgun (WGS) entry which is preliminary data.</text>
</comment>
<sequence>MSNGLPVSRLIDVTINMSPLAAQGANLNTALILGASAVIDTGERMRSYGTIDAVAADFGTTAPEYLAALLYFQQTPQPSQLYLGRWAKTATSGSLRGAALTAAQKEIAAWQAVTAGSFKVTIDATVKTLSALNFSTATNLNNVASIITTALTGATCVWNGTQFVITSPTTGVASKVSYATPTGSGTDISAMLGLTSGLASAPVDGIVAETPEAAVAIFLNRFANRFLGLMFADTSLTNAQHTAVANLVEADQRHIYGATSQEPQALDSTSTADLASTLKALGLKYSFVQYSSSSPYAAASMFGRLLTTDFNANNSTITLMYKQEPGIVPESLTSSQADTLQAKRCNVFVAYNNDTAIIQYGVTPSGIFIDSVYNSIWFQNRVQTDVYNLLYQSPTKIPQTDAGNALIAATIEAACDAAVNNGYLAPGVWNSGGFGALKQGDTLAKGYYVYAPPIALQSQADREARKSVSFQVAAKEAGAIHSVDILVNVNR</sequence>
<proteinExistence type="predicted"/>
<evidence type="ECO:0000313" key="2">
    <source>
        <dbReference type="Proteomes" id="UP000578036"/>
    </source>
</evidence>
<dbReference type="Pfam" id="PF11863">
    <property type="entry name" value="DUF3383"/>
    <property type="match status" value="1"/>
</dbReference>
<dbReference type="InterPro" id="IPR021808">
    <property type="entry name" value="DUF3383"/>
</dbReference>
<reference evidence="1 2" key="1">
    <citation type="submission" date="2020-08" db="EMBL/GenBank/DDBJ databases">
        <title>Genomic Encyclopedia of Type Strains, Phase IV (KMG-V): Genome sequencing to study the core and pangenomes of soil and plant-associated prokaryotes.</title>
        <authorList>
            <person name="Whitman W."/>
        </authorList>
    </citation>
    <scope>NUCLEOTIDE SEQUENCE [LARGE SCALE GENOMIC DNA]</scope>
    <source>
        <strain evidence="1 2">SLV-2362</strain>
    </source>
</reference>
<evidence type="ECO:0008006" key="3">
    <source>
        <dbReference type="Google" id="ProtNLM"/>
    </source>
</evidence>
<keyword evidence="2" id="KW-1185">Reference proteome</keyword>
<accession>A0A7W4V7H0</accession>
<protein>
    <recommendedName>
        <fullName evidence="3">DUF3383 domain-containing protein</fullName>
    </recommendedName>
</protein>
<name>A0A7W4V7H0_9BURK</name>
<evidence type="ECO:0000313" key="1">
    <source>
        <dbReference type="EMBL" id="MBB3006039.1"/>
    </source>
</evidence>
<organism evidence="1 2">
    <name type="scientific">Cupriavidus alkaliphilus</name>
    <dbReference type="NCBI Taxonomy" id="942866"/>
    <lineage>
        <taxon>Bacteria</taxon>
        <taxon>Pseudomonadati</taxon>
        <taxon>Pseudomonadota</taxon>
        <taxon>Betaproteobacteria</taxon>
        <taxon>Burkholderiales</taxon>
        <taxon>Burkholderiaceae</taxon>
        <taxon>Cupriavidus</taxon>
    </lineage>
</organism>
<dbReference type="RefSeq" id="WP_183298569.1">
    <property type="nucleotide sequence ID" value="NZ_JACHWF010000001.1"/>
</dbReference>
<dbReference type="EMBL" id="JACHWF010000001">
    <property type="protein sequence ID" value="MBB3006039.1"/>
    <property type="molecule type" value="Genomic_DNA"/>
</dbReference>
<gene>
    <name evidence="1" type="ORF">FHX61_000655</name>
</gene>
<dbReference type="Proteomes" id="UP000578036">
    <property type="component" value="Unassembled WGS sequence"/>
</dbReference>